<dbReference type="PROSITE" id="PS50048">
    <property type="entry name" value="ZN2_CY6_FUNGAL_2"/>
    <property type="match status" value="1"/>
</dbReference>
<dbReference type="AlphaFoldDB" id="A0A1L7VA45"/>
<comment type="caution">
    <text evidence="8">The sequence shown here is derived from an EMBL/GenBank/DDBJ whole genome shotgun (WGS) entry which is preliminary data.</text>
</comment>
<dbReference type="GO" id="GO:0005634">
    <property type="term" value="C:nucleus"/>
    <property type="evidence" value="ECO:0007669"/>
    <property type="project" value="UniProtKB-SubCell"/>
</dbReference>
<evidence type="ECO:0000313" key="8">
    <source>
        <dbReference type="EMBL" id="CZR37641.1"/>
    </source>
</evidence>
<dbReference type="GeneID" id="42052047"/>
<dbReference type="Gene3D" id="4.10.240.10">
    <property type="entry name" value="Zn(2)-C6 fungal-type DNA-binding domain"/>
    <property type="match status" value="1"/>
</dbReference>
<dbReference type="Proteomes" id="UP000183971">
    <property type="component" value="Unassembled WGS sequence"/>
</dbReference>
<proteinExistence type="predicted"/>
<sequence length="441" mass="49240">MDSERAPVSTSRPPRRTRACKGCRSAKVRRSGGEPCQRCARRGSECIFATDKDFVSLSERYLRDLRHRLFEKEHGASTESSYEPRVEIPPSSCVQASISVANPASPILSQTDDSTRTLPERTARTWSPPLLPSAQSSVAYSRPQFEHQPSSLKNAGRTVTSSIIPITSSIAPTANSRSGGGESRDRDQVQRPRNSILGSEFGFIPDSQSSFFCIFKHLFNLCWISIYQEIFSPCLIVFLGPTSTWAFCRQVFTILENAVNSPDTPLAPLNLDGVAFILQWQSKLEVDGDDLSRLPPMGHALFQYNTVKFRLGELSCIIDEPSFLETFYAFHKNPLETAHEHRLWFIEYLLILASGKALTSGYGSPSRAHKTLNGSYMAARAFSLLPDMAVLQNNRPALLAMRVLALSALYHHAVDMRSSAYQYVSADVPFTRFLISRRPTF</sequence>
<dbReference type="PANTHER" id="PTHR47540">
    <property type="entry name" value="THIAMINE REPRESSIBLE GENES REGULATORY PROTEIN THI5"/>
    <property type="match status" value="1"/>
</dbReference>
<evidence type="ECO:0000313" key="9">
    <source>
        <dbReference type="Proteomes" id="UP000183971"/>
    </source>
</evidence>
<keyword evidence="4" id="KW-0804">Transcription</keyword>
<keyword evidence="2" id="KW-0805">Transcription regulation</keyword>
<dbReference type="Pfam" id="PF00172">
    <property type="entry name" value="Zn_clus"/>
    <property type="match status" value="1"/>
</dbReference>
<accession>A0A1L7VA45</accession>
<feature type="compositionally biased region" description="Basic and acidic residues" evidence="6">
    <location>
        <begin position="113"/>
        <end position="123"/>
    </location>
</feature>
<evidence type="ECO:0000256" key="6">
    <source>
        <dbReference type="SAM" id="MobiDB-lite"/>
    </source>
</evidence>
<organism evidence="8 9">
    <name type="scientific">Fusarium proliferatum (strain ET1)</name>
    <name type="common">Orchid endophyte fungus</name>
    <dbReference type="NCBI Taxonomy" id="1227346"/>
    <lineage>
        <taxon>Eukaryota</taxon>
        <taxon>Fungi</taxon>
        <taxon>Dikarya</taxon>
        <taxon>Ascomycota</taxon>
        <taxon>Pezizomycotina</taxon>
        <taxon>Sordariomycetes</taxon>
        <taxon>Hypocreomycetidae</taxon>
        <taxon>Hypocreales</taxon>
        <taxon>Nectriaceae</taxon>
        <taxon>Fusarium</taxon>
        <taxon>Fusarium fujikuroi species complex</taxon>
    </lineage>
</organism>
<reference evidence="9" key="1">
    <citation type="journal article" date="2016" name="Genome Biol. Evol.">
        <title>Comparative 'omics' of the Fusarium fujikuroi species complex highlights differences in genetic potential and metabolite synthesis.</title>
        <authorList>
            <person name="Niehaus E.-M."/>
            <person name="Muensterkoetter M."/>
            <person name="Proctor R.H."/>
            <person name="Brown D.W."/>
            <person name="Sharon A."/>
            <person name="Idan Y."/>
            <person name="Oren-Young L."/>
            <person name="Sieber C.M."/>
            <person name="Novak O."/>
            <person name="Pencik A."/>
            <person name="Tarkowska D."/>
            <person name="Hromadova K."/>
            <person name="Freeman S."/>
            <person name="Maymon M."/>
            <person name="Elazar M."/>
            <person name="Youssef S.A."/>
            <person name="El-Shabrawy E.S.M."/>
            <person name="Shalaby A.B.A."/>
            <person name="Houterman P."/>
            <person name="Brock N.L."/>
            <person name="Burkhardt I."/>
            <person name="Tsavkelova E.A."/>
            <person name="Dickschat J.S."/>
            <person name="Galuszka P."/>
            <person name="Gueldener U."/>
            <person name="Tudzynski B."/>
        </authorList>
    </citation>
    <scope>NUCLEOTIDE SEQUENCE [LARGE SCALE GENOMIC DNA]</scope>
    <source>
        <strain evidence="9">ET1</strain>
    </source>
</reference>
<dbReference type="GO" id="GO:0000981">
    <property type="term" value="F:DNA-binding transcription factor activity, RNA polymerase II-specific"/>
    <property type="evidence" value="ECO:0007669"/>
    <property type="project" value="InterPro"/>
</dbReference>
<evidence type="ECO:0000256" key="3">
    <source>
        <dbReference type="ARBA" id="ARBA00023125"/>
    </source>
</evidence>
<dbReference type="GO" id="GO:0043565">
    <property type="term" value="F:sequence-specific DNA binding"/>
    <property type="evidence" value="ECO:0007669"/>
    <property type="project" value="TreeGrafter"/>
</dbReference>
<evidence type="ECO:0000256" key="1">
    <source>
        <dbReference type="ARBA" id="ARBA00004123"/>
    </source>
</evidence>
<dbReference type="SMART" id="SM00066">
    <property type="entry name" value="GAL4"/>
    <property type="match status" value="1"/>
</dbReference>
<dbReference type="GO" id="GO:0045944">
    <property type="term" value="P:positive regulation of transcription by RNA polymerase II"/>
    <property type="evidence" value="ECO:0007669"/>
    <property type="project" value="TreeGrafter"/>
</dbReference>
<dbReference type="EMBL" id="FJOF01000003">
    <property type="protein sequence ID" value="CZR37641.1"/>
    <property type="molecule type" value="Genomic_DNA"/>
</dbReference>
<evidence type="ECO:0000259" key="7">
    <source>
        <dbReference type="PROSITE" id="PS50048"/>
    </source>
</evidence>
<evidence type="ECO:0000256" key="4">
    <source>
        <dbReference type="ARBA" id="ARBA00023163"/>
    </source>
</evidence>
<keyword evidence="5" id="KW-0539">Nucleus</keyword>
<dbReference type="InterPro" id="IPR036864">
    <property type="entry name" value="Zn2-C6_fun-type_DNA-bd_sf"/>
</dbReference>
<keyword evidence="9" id="KW-1185">Reference proteome</keyword>
<feature type="region of interest" description="Disordered" evidence="6">
    <location>
        <begin position="170"/>
        <end position="190"/>
    </location>
</feature>
<dbReference type="CDD" id="cd12148">
    <property type="entry name" value="fungal_TF_MHR"/>
    <property type="match status" value="1"/>
</dbReference>
<dbReference type="PANTHER" id="PTHR47540:SF6">
    <property type="entry name" value="ZN(II)2CYS6 TRANSCRIPTION FACTOR (EUROFUNG)"/>
    <property type="match status" value="1"/>
</dbReference>
<gene>
    <name evidence="8" type="ORF">FPRO_07168</name>
</gene>
<feature type="domain" description="Zn(2)-C6 fungal-type" evidence="7">
    <location>
        <begin position="19"/>
        <end position="48"/>
    </location>
</feature>
<comment type="subcellular location">
    <subcellularLocation>
        <location evidence="1">Nucleus</location>
    </subcellularLocation>
</comment>
<dbReference type="SUPFAM" id="SSF57701">
    <property type="entry name" value="Zn2/Cys6 DNA-binding domain"/>
    <property type="match status" value="1"/>
</dbReference>
<dbReference type="InterPro" id="IPR051711">
    <property type="entry name" value="Stress_Response_Reg"/>
</dbReference>
<dbReference type="GO" id="GO:0008270">
    <property type="term" value="F:zinc ion binding"/>
    <property type="evidence" value="ECO:0007669"/>
    <property type="project" value="InterPro"/>
</dbReference>
<evidence type="ECO:0000256" key="2">
    <source>
        <dbReference type="ARBA" id="ARBA00023015"/>
    </source>
</evidence>
<evidence type="ECO:0000256" key="5">
    <source>
        <dbReference type="ARBA" id="ARBA00023242"/>
    </source>
</evidence>
<dbReference type="RefSeq" id="XP_031078234.1">
    <property type="nucleotide sequence ID" value="XM_031227837.1"/>
</dbReference>
<name>A0A1L7VA45_FUSPR</name>
<keyword evidence="3" id="KW-0238">DNA-binding</keyword>
<dbReference type="VEuPathDB" id="FungiDB:FPRO_07168"/>
<dbReference type="InterPro" id="IPR001138">
    <property type="entry name" value="Zn2Cys6_DnaBD"/>
</dbReference>
<dbReference type="CDD" id="cd00067">
    <property type="entry name" value="GAL4"/>
    <property type="match status" value="1"/>
</dbReference>
<feature type="region of interest" description="Disordered" evidence="6">
    <location>
        <begin position="104"/>
        <end position="130"/>
    </location>
</feature>
<protein>
    <recommendedName>
        <fullName evidence="7">Zn(2)-C6 fungal-type domain-containing protein</fullName>
    </recommendedName>
</protein>